<accession>A0A2D2W2C8</accession>
<sequence length="306" mass="33833">MGVFEEGEASGGVMLRPLYVRIGGDLATGLLLSQLVYWFKPGKTGKTKLTIVRDGRRWLAKSREDMCAETGLTLKQYKRAITVLIDLELVQVERHLFAGKVTPHIWLDTERLALAGQSIGPKGTNPNDAKGPIGWDHKDQSCVVPLGPTITESKSTKNKDYDMPASGLTEQGQESDMKASEVLAQKKGGQFPDTSGGNAMRWKARMSTEYGFQKDLTLKDRAMIKQLMKSAGEKTPELIDYVLQHWMKFASYVKQQAGFSTVPLSPSLGFVVKHVDHGLQLIAQGAEDEESDLAPAKKKTKFVYED</sequence>
<name>A0A2D2W2C8_9CAUD</name>
<dbReference type="EMBL" id="MG189906">
    <property type="protein sequence ID" value="ATS92301.1"/>
    <property type="molecule type" value="Genomic_DNA"/>
</dbReference>
<evidence type="ECO:0000256" key="1">
    <source>
        <dbReference type="SAM" id="MobiDB-lite"/>
    </source>
</evidence>
<reference evidence="2 3" key="2">
    <citation type="submission" date="2017-11" db="EMBL/GenBank/DDBJ databases">
        <title>Lysogenic conversion of Stenotrophomonas maltophilia by temperate phage DLP4.</title>
        <authorList>
            <person name="Dennis J."/>
            <person name="Stothard P."/>
        </authorList>
    </citation>
    <scope>NUCLEOTIDE SEQUENCE [LARGE SCALE GENOMIC DNA]</scope>
</reference>
<reference evidence="3" key="1">
    <citation type="submission" date="2017-10" db="EMBL/GenBank/DDBJ databases">
        <authorList>
            <person name="Peters D.L."/>
        </authorList>
    </citation>
    <scope>NUCLEOTIDE SEQUENCE [LARGE SCALE GENOMIC DNA]</scope>
</reference>
<proteinExistence type="predicted"/>
<organism evidence="2 3">
    <name type="scientific">Stenotrophomonas phage vB_SmaS_DLP_5</name>
    <dbReference type="NCBI Taxonomy" id="2044561"/>
    <lineage>
        <taxon>Viruses</taxon>
        <taxon>Duplodnaviria</taxon>
        <taxon>Heunggongvirae</taxon>
        <taxon>Uroviricota</taxon>
        <taxon>Caudoviricetes</taxon>
        <taxon>Delepquintavirus</taxon>
        <taxon>Delepquintavirus DLP5</taxon>
    </lineage>
</organism>
<evidence type="ECO:0000313" key="3">
    <source>
        <dbReference type="Proteomes" id="UP000241675"/>
    </source>
</evidence>
<keyword evidence="3" id="KW-1185">Reference proteome</keyword>
<protein>
    <submittedName>
        <fullName evidence="2">Uncharacterized protein</fullName>
    </submittedName>
</protein>
<evidence type="ECO:0000313" key="2">
    <source>
        <dbReference type="EMBL" id="ATS92301.1"/>
    </source>
</evidence>
<dbReference type="Proteomes" id="UP000241675">
    <property type="component" value="Segment"/>
</dbReference>
<gene>
    <name evidence="2" type="ORF">DLP05_050</name>
</gene>
<feature type="region of interest" description="Disordered" evidence="1">
    <location>
        <begin position="147"/>
        <end position="176"/>
    </location>
</feature>